<dbReference type="InterPro" id="IPR007329">
    <property type="entry name" value="FMN-bd"/>
</dbReference>
<dbReference type="Proteomes" id="UP001174208">
    <property type="component" value="Unassembled WGS sequence"/>
</dbReference>
<feature type="region of interest" description="Disordered" evidence="1">
    <location>
        <begin position="40"/>
        <end position="91"/>
    </location>
</feature>
<evidence type="ECO:0000313" key="3">
    <source>
        <dbReference type="EMBL" id="MDN4612839.1"/>
    </source>
</evidence>
<reference evidence="3" key="1">
    <citation type="submission" date="2023-06" db="EMBL/GenBank/DDBJ databases">
        <title>MT1 and MT2 Draft Genomes of Novel Species.</title>
        <authorList>
            <person name="Venkateswaran K."/>
        </authorList>
    </citation>
    <scope>NUCLEOTIDE SEQUENCE</scope>
    <source>
        <strain evidence="3">F6_8S_P_1B</strain>
    </source>
</reference>
<dbReference type="Pfam" id="PF04205">
    <property type="entry name" value="FMN_bind"/>
    <property type="match status" value="1"/>
</dbReference>
<proteinExistence type="predicted"/>
<organism evidence="3 4">
    <name type="scientific">Leifsonia williamsii</name>
    <dbReference type="NCBI Taxonomy" id="3035919"/>
    <lineage>
        <taxon>Bacteria</taxon>
        <taxon>Bacillati</taxon>
        <taxon>Actinomycetota</taxon>
        <taxon>Actinomycetes</taxon>
        <taxon>Micrococcales</taxon>
        <taxon>Microbacteriaceae</taxon>
        <taxon>Leifsonia</taxon>
    </lineage>
</organism>
<feature type="compositionally biased region" description="Gly residues" evidence="1">
    <location>
        <begin position="49"/>
        <end position="59"/>
    </location>
</feature>
<dbReference type="SMART" id="SM00900">
    <property type="entry name" value="FMN_bind"/>
    <property type="match status" value="1"/>
</dbReference>
<accession>A0ABT8K943</accession>
<comment type="caution">
    <text evidence="3">The sequence shown here is derived from an EMBL/GenBank/DDBJ whole genome shotgun (WGS) entry which is preliminary data.</text>
</comment>
<dbReference type="EMBL" id="JAROCF010000001">
    <property type="protein sequence ID" value="MDN4612839.1"/>
    <property type="molecule type" value="Genomic_DNA"/>
</dbReference>
<evidence type="ECO:0000313" key="4">
    <source>
        <dbReference type="Proteomes" id="UP001174208"/>
    </source>
</evidence>
<name>A0ABT8K943_9MICO</name>
<protein>
    <submittedName>
        <fullName evidence="3">FMN-binding protein</fullName>
    </submittedName>
</protein>
<dbReference type="RefSeq" id="WP_301209659.1">
    <property type="nucleotide sequence ID" value="NZ_JAROCF010000001.1"/>
</dbReference>
<feature type="domain" description="FMN-binding" evidence="2">
    <location>
        <begin position="100"/>
        <end position="177"/>
    </location>
</feature>
<sequence>MNNRSWRGTVLFTVILVVMGATVGLKLYGVGQEAVSAPTSITSTPAAGTTGGATGGSTGGSTQAAPSTGSGSSTSSGSGSGSGTSSTGTRTITGSAVQTRYGAVQVQLTLSGGTITAVDTLQAPDGNGRDIAINQDALPILQQEVLQSQSADIDTVSGATYTSEGYKQSVQSALDQR</sequence>
<keyword evidence="4" id="KW-1185">Reference proteome</keyword>
<feature type="compositionally biased region" description="Low complexity" evidence="1">
    <location>
        <begin position="60"/>
        <end position="91"/>
    </location>
</feature>
<gene>
    <name evidence="3" type="ORF">P5G50_00125</name>
</gene>
<dbReference type="Gene3D" id="3.90.1010.20">
    <property type="match status" value="1"/>
</dbReference>
<evidence type="ECO:0000256" key="1">
    <source>
        <dbReference type="SAM" id="MobiDB-lite"/>
    </source>
</evidence>
<evidence type="ECO:0000259" key="2">
    <source>
        <dbReference type="SMART" id="SM00900"/>
    </source>
</evidence>